<dbReference type="GO" id="GO:0016758">
    <property type="term" value="F:hexosyltransferase activity"/>
    <property type="evidence" value="ECO:0007669"/>
    <property type="project" value="InterPro"/>
</dbReference>
<sequence length="160" mass="18092">MIFITLGSQKFQFDRLLEEVDRLIETSKIVDEVFAQIGNSDYRPIHYNFKGFLSRDEFTSVSSKANIIITHGGTGAIIGAVKQGKKVIAVPRLKKFGEHIDDHQVEIIKEFGNSDLIIACEDVSDLELALKNAKTKKFKKYISNTNNIINDIRLYLNEGD</sequence>
<reference evidence="7" key="1">
    <citation type="journal article" date="2013" name="Appl. Environ. Microbiol.">
        <title>Genetic analysis of capsular polysaccharide synthesis gene clusters from all serotypes of Streptococcus suis: potential mechanisms for generation of capsular variation.</title>
        <authorList>
            <person name="Okura M."/>
            <person name="Takamatsu D."/>
            <person name="Maruyama F."/>
            <person name="Nozawa T."/>
            <person name="Nakagawa I."/>
            <person name="Osaki M."/>
            <person name="Sekizaki T."/>
            <person name="Gottschalk M."/>
            <person name="Kumagai Y."/>
            <person name="Hamada S."/>
        </authorList>
    </citation>
    <scope>NUCLEOTIDE SEQUENCE</scope>
    <source>
        <strain evidence="7">88-1861</strain>
    </source>
</reference>
<dbReference type="NCBIfam" id="NF041548">
    <property type="entry name" value="PssE"/>
    <property type="match status" value="1"/>
</dbReference>
<gene>
    <name evidence="7" type="primary">cps22G</name>
</gene>
<dbReference type="InterPro" id="IPR039042">
    <property type="entry name" value="Alg13-like"/>
</dbReference>
<dbReference type="PANTHER" id="PTHR12867">
    <property type="entry name" value="GLYCOSYL TRANSFERASE-RELATED"/>
    <property type="match status" value="1"/>
</dbReference>
<evidence type="ECO:0000256" key="5">
    <source>
        <dbReference type="ARBA" id="ARBA00022824"/>
    </source>
</evidence>
<evidence type="ECO:0000256" key="4">
    <source>
        <dbReference type="ARBA" id="ARBA00022679"/>
    </source>
</evidence>
<dbReference type="AlphaFoldDB" id="M1VP36"/>
<comment type="similarity">
    <text evidence="2">Belongs to the glycosyltransferase 28 family.</text>
</comment>
<evidence type="ECO:0000256" key="2">
    <source>
        <dbReference type="ARBA" id="ARBA00006962"/>
    </source>
</evidence>
<keyword evidence="3" id="KW-0328">Glycosyltransferase</keyword>
<proteinExistence type="inferred from homology"/>
<name>M1VP36_STRSU</name>
<evidence type="ECO:0000256" key="1">
    <source>
        <dbReference type="ARBA" id="ARBA00004240"/>
    </source>
</evidence>
<evidence type="ECO:0000313" key="7">
    <source>
        <dbReference type="EMBL" id="BAM94847.1"/>
    </source>
</evidence>
<dbReference type="InterPro" id="IPR048097">
    <property type="entry name" value="Cps14G-like"/>
</dbReference>
<dbReference type="Gene3D" id="3.40.50.2000">
    <property type="entry name" value="Glycogen Phosphorylase B"/>
    <property type="match status" value="1"/>
</dbReference>
<accession>M1VP36</accession>
<dbReference type="InterPro" id="IPR007235">
    <property type="entry name" value="Glyco_trans_28_C"/>
</dbReference>
<organism evidence="7">
    <name type="scientific">Streptococcus suis</name>
    <dbReference type="NCBI Taxonomy" id="1307"/>
    <lineage>
        <taxon>Bacteria</taxon>
        <taxon>Bacillati</taxon>
        <taxon>Bacillota</taxon>
        <taxon>Bacilli</taxon>
        <taxon>Lactobacillales</taxon>
        <taxon>Streptococcaceae</taxon>
        <taxon>Streptococcus</taxon>
    </lineage>
</organism>
<comment type="subcellular location">
    <subcellularLocation>
        <location evidence="1">Endoplasmic reticulum</location>
    </subcellularLocation>
</comment>
<keyword evidence="5" id="KW-0256">Endoplasmic reticulum</keyword>
<evidence type="ECO:0000256" key="3">
    <source>
        <dbReference type="ARBA" id="ARBA00022676"/>
    </source>
</evidence>
<keyword evidence="4 7" id="KW-0808">Transferase</keyword>
<dbReference type="EMBL" id="AB737828">
    <property type="protein sequence ID" value="BAM94847.1"/>
    <property type="molecule type" value="Genomic_DNA"/>
</dbReference>
<feature type="domain" description="Glycosyl transferase family 28 C-terminal" evidence="6">
    <location>
        <begin position="1"/>
        <end position="146"/>
    </location>
</feature>
<dbReference type="GO" id="GO:0006488">
    <property type="term" value="P:dolichol-linked oligosaccharide biosynthetic process"/>
    <property type="evidence" value="ECO:0007669"/>
    <property type="project" value="InterPro"/>
</dbReference>
<evidence type="ECO:0000259" key="6">
    <source>
        <dbReference type="Pfam" id="PF04101"/>
    </source>
</evidence>
<protein>
    <submittedName>
        <fullName evidence="7">Glycosyltransferase</fullName>
    </submittedName>
</protein>
<dbReference type="PANTHER" id="PTHR12867:SF6">
    <property type="entry name" value="N-ACETYLGLUCOSAMINYLDIPHOSPHODOLICHOL N-ACETYLGLUCOSAMINYLTRANSFERASE"/>
    <property type="match status" value="1"/>
</dbReference>
<dbReference type="Pfam" id="PF04101">
    <property type="entry name" value="Glyco_tran_28_C"/>
    <property type="match status" value="1"/>
</dbReference>